<dbReference type="Gene3D" id="3.30.160.60">
    <property type="entry name" value="Classic Zinc Finger"/>
    <property type="match status" value="6"/>
</dbReference>
<dbReference type="SMART" id="SM00355">
    <property type="entry name" value="ZnF_C2H2"/>
    <property type="match status" value="7"/>
</dbReference>
<comment type="subcellular location">
    <subcellularLocation>
        <location evidence="1">Nucleus</location>
    </subcellularLocation>
</comment>
<keyword evidence="9" id="KW-0539">Nucleus</keyword>
<feature type="compositionally biased region" description="Polar residues" evidence="12">
    <location>
        <begin position="773"/>
        <end position="783"/>
    </location>
</feature>
<dbReference type="InterPro" id="IPR051565">
    <property type="entry name" value="Sal_C2H2-zinc-finger"/>
</dbReference>
<feature type="compositionally biased region" description="Low complexity" evidence="12">
    <location>
        <begin position="74"/>
        <end position="84"/>
    </location>
</feature>
<evidence type="ECO:0000256" key="4">
    <source>
        <dbReference type="ARBA" id="ARBA00022771"/>
    </source>
</evidence>
<feature type="compositionally biased region" description="Basic residues" evidence="12">
    <location>
        <begin position="1113"/>
        <end position="1133"/>
    </location>
</feature>
<feature type="compositionally biased region" description="Basic and acidic residues" evidence="12">
    <location>
        <begin position="86"/>
        <end position="102"/>
    </location>
</feature>
<feature type="compositionally biased region" description="Low complexity" evidence="12">
    <location>
        <begin position="343"/>
        <end position="360"/>
    </location>
</feature>
<dbReference type="GO" id="GO:0048731">
    <property type="term" value="P:system development"/>
    <property type="evidence" value="ECO:0007669"/>
    <property type="project" value="UniProtKB-ARBA"/>
</dbReference>
<keyword evidence="4 11" id="KW-0863">Zinc-finger</keyword>
<feature type="compositionally biased region" description="Polar residues" evidence="12">
    <location>
        <begin position="857"/>
        <end position="873"/>
    </location>
</feature>
<feature type="domain" description="C2H2-type" evidence="13">
    <location>
        <begin position="1318"/>
        <end position="1345"/>
    </location>
</feature>
<organism evidence="14 15">
    <name type="scientific">Cinara cedri</name>
    <dbReference type="NCBI Taxonomy" id="506608"/>
    <lineage>
        <taxon>Eukaryota</taxon>
        <taxon>Metazoa</taxon>
        <taxon>Ecdysozoa</taxon>
        <taxon>Arthropoda</taxon>
        <taxon>Hexapoda</taxon>
        <taxon>Insecta</taxon>
        <taxon>Pterygota</taxon>
        <taxon>Neoptera</taxon>
        <taxon>Paraneoptera</taxon>
        <taxon>Hemiptera</taxon>
        <taxon>Sternorrhyncha</taxon>
        <taxon>Aphidomorpha</taxon>
        <taxon>Aphidoidea</taxon>
        <taxon>Aphididae</taxon>
        <taxon>Lachninae</taxon>
        <taxon>Cinara</taxon>
    </lineage>
</organism>
<feature type="domain" description="C2H2-type" evidence="13">
    <location>
        <begin position="1346"/>
        <end position="1368"/>
    </location>
</feature>
<evidence type="ECO:0000256" key="6">
    <source>
        <dbReference type="ARBA" id="ARBA00023015"/>
    </source>
</evidence>
<keyword evidence="6" id="KW-0805">Transcription regulation</keyword>
<feature type="region of interest" description="Disordered" evidence="12">
    <location>
        <begin position="74"/>
        <end position="119"/>
    </location>
</feature>
<feature type="compositionally biased region" description="Acidic residues" evidence="12">
    <location>
        <begin position="816"/>
        <end position="828"/>
    </location>
</feature>
<accession>A0A5E4ND59</accession>
<feature type="compositionally biased region" description="Low complexity" evidence="12">
    <location>
        <begin position="662"/>
        <end position="677"/>
    </location>
</feature>
<dbReference type="FunFam" id="3.30.160.60:FF:000130">
    <property type="entry name" value="Spalt-like transcription factor 4"/>
    <property type="match status" value="1"/>
</dbReference>
<feature type="compositionally biased region" description="Low complexity" evidence="12">
    <location>
        <begin position="517"/>
        <end position="529"/>
    </location>
</feature>
<evidence type="ECO:0000256" key="7">
    <source>
        <dbReference type="ARBA" id="ARBA00023125"/>
    </source>
</evidence>
<protein>
    <submittedName>
        <fullName evidence="14">Zinc finger C2H2-type</fullName>
    </submittedName>
</protein>
<dbReference type="OrthoDB" id="8749569at2759"/>
<feature type="compositionally biased region" description="Low complexity" evidence="12">
    <location>
        <begin position="1237"/>
        <end position="1255"/>
    </location>
</feature>
<feature type="domain" description="C2H2-type" evidence="13">
    <location>
        <begin position="1018"/>
        <end position="1045"/>
    </location>
</feature>
<dbReference type="EMBL" id="CABPRJ010001925">
    <property type="protein sequence ID" value="VVC41722.1"/>
    <property type="molecule type" value="Genomic_DNA"/>
</dbReference>
<dbReference type="PROSITE" id="PS50157">
    <property type="entry name" value="ZINC_FINGER_C2H2_2"/>
    <property type="match status" value="7"/>
</dbReference>
<feature type="compositionally biased region" description="Pro residues" evidence="12">
    <location>
        <begin position="1217"/>
        <end position="1236"/>
    </location>
</feature>
<evidence type="ECO:0000256" key="1">
    <source>
        <dbReference type="ARBA" id="ARBA00004123"/>
    </source>
</evidence>
<dbReference type="InterPro" id="IPR036236">
    <property type="entry name" value="Znf_C2H2_sf"/>
</dbReference>
<dbReference type="Pfam" id="PF00096">
    <property type="entry name" value="zf-C2H2"/>
    <property type="match status" value="4"/>
</dbReference>
<gene>
    <name evidence="14" type="ORF">CINCED_3A000030</name>
</gene>
<dbReference type="PANTHER" id="PTHR23233">
    <property type="entry name" value="SAL-LIKE PROTEIN"/>
    <property type="match status" value="1"/>
</dbReference>
<dbReference type="PANTHER" id="PTHR23233:SF84">
    <property type="entry name" value="FI23031P1"/>
    <property type="match status" value="1"/>
</dbReference>
<feature type="compositionally biased region" description="Pro residues" evidence="12">
    <location>
        <begin position="361"/>
        <end position="371"/>
    </location>
</feature>
<feature type="domain" description="C2H2-type" evidence="13">
    <location>
        <begin position="1046"/>
        <end position="1073"/>
    </location>
</feature>
<comment type="similarity">
    <text evidence="10">Belongs to the sal C2H2-type zinc-finger protein family.</text>
</comment>
<evidence type="ECO:0000256" key="11">
    <source>
        <dbReference type="PROSITE-ProRule" id="PRU00042"/>
    </source>
</evidence>
<evidence type="ECO:0000256" key="12">
    <source>
        <dbReference type="SAM" id="MobiDB-lite"/>
    </source>
</evidence>
<feature type="compositionally biased region" description="Low complexity" evidence="12">
    <location>
        <begin position="304"/>
        <end position="314"/>
    </location>
</feature>
<feature type="region of interest" description="Disordered" evidence="12">
    <location>
        <begin position="517"/>
        <end position="540"/>
    </location>
</feature>
<dbReference type="GO" id="GO:0008270">
    <property type="term" value="F:zinc ion binding"/>
    <property type="evidence" value="ECO:0007669"/>
    <property type="project" value="UniProtKB-KW"/>
</dbReference>
<feature type="domain" description="C2H2-type" evidence="13">
    <location>
        <begin position="576"/>
        <end position="603"/>
    </location>
</feature>
<feature type="region of interest" description="Disordered" evidence="12">
    <location>
        <begin position="304"/>
        <end position="324"/>
    </location>
</feature>
<dbReference type="FunFam" id="3.30.160.60:FF:000708">
    <property type="entry name" value="Sal-like protein 1"/>
    <property type="match status" value="1"/>
</dbReference>
<evidence type="ECO:0000256" key="10">
    <source>
        <dbReference type="ARBA" id="ARBA00038474"/>
    </source>
</evidence>
<feature type="region of interest" description="Disordered" evidence="12">
    <location>
        <begin position="888"/>
        <end position="923"/>
    </location>
</feature>
<evidence type="ECO:0000256" key="3">
    <source>
        <dbReference type="ARBA" id="ARBA00022737"/>
    </source>
</evidence>
<dbReference type="SUPFAM" id="SSF57667">
    <property type="entry name" value="beta-beta-alpha zinc fingers"/>
    <property type="match status" value="3"/>
</dbReference>
<name>A0A5E4ND59_9HEMI</name>
<evidence type="ECO:0000256" key="2">
    <source>
        <dbReference type="ARBA" id="ARBA00022723"/>
    </source>
</evidence>
<dbReference type="PROSITE" id="PS00028">
    <property type="entry name" value="ZINC_FINGER_C2H2_1"/>
    <property type="match status" value="6"/>
</dbReference>
<feature type="domain" description="C2H2-type" evidence="13">
    <location>
        <begin position="24"/>
        <end position="46"/>
    </location>
</feature>
<feature type="region of interest" description="Disordered" evidence="12">
    <location>
        <begin position="339"/>
        <end position="372"/>
    </location>
</feature>
<feature type="domain" description="C2H2-type" evidence="13">
    <location>
        <begin position="548"/>
        <end position="575"/>
    </location>
</feature>
<feature type="compositionally biased region" description="Low complexity" evidence="12">
    <location>
        <begin position="1270"/>
        <end position="1308"/>
    </location>
</feature>
<feature type="region of interest" description="Disordered" evidence="12">
    <location>
        <begin position="604"/>
        <end position="677"/>
    </location>
</feature>
<keyword evidence="3" id="KW-0677">Repeat</keyword>
<sequence>MTSDDEDEETGPIHGEKLPRKLSNTCRQCAMGFLSFSELSEHNKTHHYNAAVGLQAIATVADLRNARNHNIVVANNNNNNSITHSKVHEEQRRQRQDAENNNRRYGGGGGGLQDAGDDGGIVTDESAAAMIPGAFPFAAYQAAVAAAAVDGGTHHPHPVAAAPGHHVTLEALQNTKVAVAQFAATAMAINNEAASNPNVLQDLAIVNSTLFTLQHQQMMQLSLIQQLRQQLQISRRSGGGGSLDGTLSVSPPLLSDCNEDILMPMGPAMAAAPATGIAALRSPNEIPLSFLAISRNGAEQLLLQQMQQQQQLHHSPPPAQPLHHPAEMVPLQATGDCTTQTCSQLQPLSRSPTPSSSRSHTPPPPPLPPQPAIAVPLVVPELQRPSAAVGGTCPRSPLQALQQALPPSTSACTVQTSTAAATTPPSVSSSSSPPVAAISLSSSLPYPSTPMTTHHHSIPSCSVSSAFASSIITNLDPPPSPSEPNTLEMLQRRAQEVLDKASQGLLANNLADELSFRKGSSNGKGSSLSPYDGKSGGGGGRSDNFYKHRCRYCGKVFGSDSALQIHIRSHTGERPFKCNVCGSRFTTKGNLKVHFQRHTSKFPNVKMNPLPVPEHLDRDFPALMPPHTGQSPHHQNNGGGSSSQMQNSAGVGTAHSPLSHQFPAASSSPSFPSALSSLFRPGHLQQKQQQHNRSSSADIVLPANIQMPASHQQQPPTEQFLMMNHQQHHKGQHPQQQQQLHLQQTNNVNHHNHSSSSLHNMFQFKRDLHQEQPENLSKPANTCSSRDSSAASSPPPLSESSMTRNNCKDDPASSEYIDDMNVDIDSADADGRQNDIDGNTDDFSVDTKYSGDEERTNSPATNDGQQDQPENLSNKSGRAMMMMMTSPPLITSDESFSPRPTSSSSRHLGSPRPGSPVSGTFNNINLNMNSGNNNTMVNHAGTLGYSPPCALDLTPNQTSALAVAVTNNHIMSAYLQPGFTGLMAAAGPSTSVAGLPGHPGHPGHPGPSFGQSTSRGNTTCNICFKTFACHSALEIHYRSHTKERPFKCTVCERGFSTKGNMKQHMLTHKSRDMGAGGSGGGSSSNNMYDANNSTSCGHDDTASNASSESRDASHHHHNQQQQQHHQHHMHHHQQQMLMLSAAAAAAAAASSSSSSSSSATAVGPAGGGAVAKPLPQQQLPVLNCAGVAVTGAITAVSANASTCTAGTAVQSSSDLSAPPPPPPPAPPAPVPAPPPSSSTSSPSSASSAKSAVPSSHVPLSVPAVGQLYNSGSRKPASAPAAAASDGPTPSSSSSPKRPLADPDAGLPAPKRHSSSPKHLCTVCHKNFSSSSALQIHMRTHTGDKPFRCTVCLKAFTTKGNLKVHMGTHMWTNGTSRRGRRMSLEIPPLSIANSVKDSADFLQRRPEIYYHPFLPSPFLNGIHQQKINEISVIQNVNSNVNNRILGGFGNFGGASFPDMMKQEPGIAADKQMSPPSHHIRTSPLWDLHYDRQPAANVKSAADEHQLNNCAPQSPQSASITHANHIAQNRTEGLAT</sequence>
<keyword evidence="15" id="KW-1185">Reference proteome</keyword>
<evidence type="ECO:0000256" key="8">
    <source>
        <dbReference type="ARBA" id="ARBA00023163"/>
    </source>
</evidence>
<dbReference type="FunFam" id="3.30.160.60:FF:000341">
    <property type="entry name" value="Spalt-like transcription factor 1"/>
    <property type="match status" value="1"/>
</dbReference>
<keyword evidence="5" id="KW-0862">Zinc</keyword>
<feature type="compositionally biased region" description="Polar residues" evidence="12">
    <location>
        <begin position="1085"/>
        <end position="1107"/>
    </location>
</feature>
<evidence type="ECO:0000256" key="5">
    <source>
        <dbReference type="ARBA" id="ARBA00022833"/>
    </source>
</evidence>
<evidence type="ECO:0000259" key="13">
    <source>
        <dbReference type="PROSITE" id="PS50157"/>
    </source>
</evidence>
<dbReference type="InterPro" id="IPR013087">
    <property type="entry name" value="Znf_C2H2_type"/>
</dbReference>
<dbReference type="Proteomes" id="UP000325440">
    <property type="component" value="Unassembled WGS sequence"/>
</dbReference>
<feature type="region of interest" description="Disordered" evidence="12">
    <location>
        <begin position="1070"/>
        <end position="1141"/>
    </location>
</feature>
<dbReference type="GO" id="GO:0005634">
    <property type="term" value="C:nucleus"/>
    <property type="evidence" value="ECO:0007669"/>
    <property type="project" value="UniProtKB-SubCell"/>
</dbReference>
<feature type="region of interest" description="Disordered" evidence="12">
    <location>
        <begin position="1209"/>
        <end position="1317"/>
    </location>
</feature>
<dbReference type="FunFam" id="3.30.160.60:FF:000215">
    <property type="entry name" value="Spalt-like transcription factor 3"/>
    <property type="match status" value="1"/>
</dbReference>
<evidence type="ECO:0000313" key="15">
    <source>
        <dbReference type="Proteomes" id="UP000325440"/>
    </source>
</evidence>
<feature type="region of interest" description="Disordered" evidence="12">
    <location>
        <begin position="772"/>
        <end position="873"/>
    </location>
</feature>
<dbReference type="GO" id="GO:0000981">
    <property type="term" value="F:DNA-binding transcription factor activity, RNA polymerase II-specific"/>
    <property type="evidence" value="ECO:0007669"/>
    <property type="project" value="TreeGrafter"/>
</dbReference>
<dbReference type="Pfam" id="PF13894">
    <property type="entry name" value="zf-C2H2_4"/>
    <property type="match status" value="1"/>
</dbReference>
<feature type="compositionally biased region" description="Low complexity" evidence="12">
    <location>
        <begin position="892"/>
        <end position="906"/>
    </location>
</feature>
<reference evidence="14 15" key="1">
    <citation type="submission" date="2019-08" db="EMBL/GenBank/DDBJ databases">
        <authorList>
            <person name="Alioto T."/>
            <person name="Alioto T."/>
            <person name="Gomez Garrido J."/>
        </authorList>
    </citation>
    <scope>NUCLEOTIDE SEQUENCE [LARGE SCALE GENOMIC DNA]</scope>
</reference>
<keyword evidence="2" id="KW-0479">Metal-binding</keyword>
<evidence type="ECO:0000256" key="9">
    <source>
        <dbReference type="ARBA" id="ARBA00023242"/>
    </source>
</evidence>
<dbReference type="FunFam" id="3.30.160.60:FF:000446">
    <property type="entry name" value="Zinc finger protein"/>
    <property type="match status" value="1"/>
</dbReference>
<keyword evidence="8" id="KW-0804">Transcription</keyword>
<dbReference type="GO" id="GO:0000978">
    <property type="term" value="F:RNA polymerase II cis-regulatory region sequence-specific DNA binding"/>
    <property type="evidence" value="ECO:0007669"/>
    <property type="project" value="TreeGrafter"/>
</dbReference>
<proteinExistence type="inferred from homology"/>
<keyword evidence="7" id="KW-0238">DNA-binding</keyword>
<evidence type="ECO:0000313" key="14">
    <source>
        <dbReference type="EMBL" id="VVC41722.1"/>
    </source>
</evidence>
<dbReference type="FunFam" id="3.30.160.60:FF:000291">
    <property type="entry name" value="Spalt-like transcription factor 4"/>
    <property type="match status" value="1"/>
</dbReference>